<dbReference type="EMBL" id="JBCNJP010000020">
    <property type="protein sequence ID" value="KAK9060228.1"/>
    <property type="molecule type" value="Genomic_DNA"/>
</dbReference>
<gene>
    <name evidence="5" type="ORF">SSX86_020932</name>
</gene>
<organism evidence="5 6">
    <name type="scientific">Deinandra increscens subsp. villosa</name>
    <dbReference type="NCBI Taxonomy" id="3103831"/>
    <lineage>
        <taxon>Eukaryota</taxon>
        <taxon>Viridiplantae</taxon>
        <taxon>Streptophyta</taxon>
        <taxon>Embryophyta</taxon>
        <taxon>Tracheophyta</taxon>
        <taxon>Spermatophyta</taxon>
        <taxon>Magnoliopsida</taxon>
        <taxon>eudicotyledons</taxon>
        <taxon>Gunneridae</taxon>
        <taxon>Pentapetalae</taxon>
        <taxon>asterids</taxon>
        <taxon>campanulids</taxon>
        <taxon>Asterales</taxon>
        <taxon>Asteraceae</taxon>
        <taxon>Asteroideae</taxon>
        <taxon>Heliantheae alliance</taxon>
        <taxon>Madieae</taxon>
        <taxon>Madiinae</taxon>
        <taxon>Deinandra</taxon>
    </lineage>
</organism>
<dbReference type="InterPro" id="IPR035669">
    <property type="entry name" value="SGNH_plant_lipase-like"/>
</dbReference>
<name>A0AAP0CTC4_9ASTR</name>
<comment type="similarity">
    <text evidence="1">Belongs to the 'GDSL' lipolytic enzyme family.</text>
</comment>
<keyword evidence="2" id="KW-0732">Signal</keyword>
<dbReference type="SUPFAM" id="SSF52266">
    <property type="entry name" value="SGNH hydrolase"/>
    <property type="match status" value="1"/>
</dbReference>
<dbReference type="Pfam" id="PF00657">
    <property type="entry name" value="Lipase_GDSL"/>
    <property type="match status" value="1"/>
</dbReference>
<evidence type="ECO:0000313" key="6">
    <source>
        <dbReference type="Proteomes" id="UP001408789"/>
    </source>
</evidence>
<sequence length="465" mass="51022">MFIPFSTRSISPPSLAHLAPSRSTVSVTGEVSPRKRISVKMALALRAAILGHVLVPVVVNISKLLTPSLWTRGTTAVRLIHRRSRRLNMVPICSLLISVALLLQSTSTFSSPDCNFPAVFNFGDSNSDTGGLSAIFGQFPPPNGQTFFHSPAGRHSDGRLLIDFIAEGLGLPYLSPFLDSMGTNFSYGANYATAGSTIRRQNTTIFQSGYSPVSLDVQFAQFSDFFKRSQIIRKKGDVFKSLFPENYKFSSALYTFDIGQNDLTAGYKLNMTTEQVKSYVPDLISQFTAVIKNVYGLGGRAFWIHNTGPVGCLPYIMDTRLITAAQVDQHGCAAPFNGVSQYFNQKLKEAVIQLRKELHSAAITYVDIYSVKYSLVAQAKKLGFGDPFLVCCGHGGKYNFNNARRCGSTKMVKGKEILIANSCKDPSSRISWDGIHFTEAANRWMYSQIADGAFSDPPTPLKMAC</sequence>
<evidence type="ECO:0000256" key="3">
    <source>
        <dbReference type="ARBA" id="ARBA00022801"/>
    </source>
</evidence>
<dbReference type="InterPro" id="IPR036514">
    <property type="entry name" value="SGNH_hydro_sf"/>
</dbReference>
<dbReference type="Gene3D" id="3.40.50.1110">
    <property type="entry name" value="SGNH hydrolase"/>
    <property type="match status" value="1"/>
</dbReference>
<accession>A0AAP0CTC4</accession>
<protein>
    <submittedName>
        <fullName evidence="5">Uncharacterized protein</fullName>
    </submittedName>
</protein>
<dbReference type="PANTHER" id="PTHR22835:SF117">
    <property type="entry name" value="GDSL-LIKE LIPASE_ACYLHYDROLASE"/>
    <property type="match status" value="1"/>
</dbReference>
<evidence type="ECO:0000256" key="2">
    <source>
        <dbReference type="ARBA" id="ARBA00022729"/>
    </source>
</evidence>
<evidence type="ECO:0000256" key="1">
    <source>
        <dbReference type="ARBA" id="ARBA00008668"/>
    </source>
</evidence>
<dbReference type="AlphaFoldDB" id="A0AAP0CTC4"/>
<keyword evidence="4" id="KW-0325">Glycoprotein</keyword>
<comment type="caution">
    <text evidence="5">The sequence shown here is derived from an EMBL/GenBank/DDBJ whole genome shotgun (WGS) entry which is preliminary data.</text>
</comment>
<evidence type="ECO:0000313" key="5">
    <source>
        <dbReference type="EMBL" id="KAK9060228.1"/>
    </source>
</evidence>
<dbReference type="GO" id="GO:0016788">
    <property type="term" value="F:hydrolase activity, acting on ester bonds"/>
    <property type="evidence" value="ECO:0007669"/>
    <property type="project" value="InterPro"/>
</dbReference>
<dbReference type="Proteomes" id="UP001408789">
    <property type="component" value="Unassembled WGS sequence"/>
</dbReference>
<dbReference type="CDD" id="cd01837">
    <property type="entry name" value="SGNH_plant_lipase_like"/>
    <property type="match status" value="1"/>
</dbReference>
<proteinExistence type="inferred from homology"/>
<reference evidence="5 6" key="1">
    <citation type="submission" date="2024-04" db="EMBL/GenBank/DDBJ databases">
        <title>The reference genome of an endangered Asteraceae, Deinandra increscens subsp. villosa, native to the Central Coast of California.</title>
        <authorList>
            <person name="Guilliams M."/>
            <person name="Hasenstab-Lehman K."/>
            <person name="Meyer R."/>
            <person name="Mcevoy S."/>
        </authorList>
    </citation>
    <scope>NUCLEOTIDE SEQUENCE [LARGE SCALE GENOMIC DNA]</scope>
    <source>
        <tissue evidence="5">Leaf</tissue>
    </source>
</reference>
<evidence type="ECO:0000256" key="4">
    <source>
        <dbReference type="ARBA" id="ARBA00023180"/>
    </source>
</evidence>
<keyword evidence="3" id="KW-0378">Hydrolase</keyword>
<keyword evidence="6" id="KW-1185">Reference proteome</keyword>
<dbReference type="PANTHER" id="PTHR22835">
    <property type="entry name" value="ZINC FINGER FYVE DOMAIN CONTAINING PROTEIN"/>
    <property type="match status" value="1"/>
</dbReference>
<dbReference type="InterPro" id="IPR001087">
    <property type="entry name" value="GDSL"/>
</dbReference>